<dbReference type="Pfam" id="PF00179">
    <property type="entry name" value="UQ_con"/>
    <property type="match status" value="1"/>
</dbReference>
<reference evidence="5 6" key="1">
    <citation type="journal article" date="2016" name="Sci. Rep.">
        <title>The genome sequence of the outbreeding globe artichoke constructed de novo incorporating a phase-aware low-pass sequencing strategy of F1 progeny.</title>
        <authorList>
            <person name="Scaglione D."/>
            <person name="Reyes-Chin-Wo S."/>
            <person name="Acquadro A."/>
            <person name="Froenicke L."/>
            <person name="Portis E."/>
            <person name="Beitel C."/>
            <person name="Tirone M."/>
            <person name="Mauro R."/>
            <person name="Lo Monaco A."/>
            <person name="Mauromicale G."/>
            <person name="Faccioli P."/>
            <person name="Cattivelli L."/>
            <person name="Rieseberg L."/>
            <person name="Michelmore R."/>
            <person name="Lanteri S."/>
        </authorList>
    </citation>
    <scope>NUCLEOTIDE SEQUENCE [LARGE SCALE GENOMIC DNA]</scope>
    <source>
        <strain evidence="5">2C</strain>
    </source>
</reference>
<evidence type="ECO:0000313" key="6">
    <source>
        <dbReference type="Proteomes" id="UP000243975"/>
    </source>
</evidence>
<evidence type="ECO:0000259" key="4">
    <source>
        <dbReference type="PROSITE" id="PS50127"/>
    </source>
</evidence>
<keyword evidence="2" id="KW-0833">Ubl conjugation pathway</keyword>
<proteinExistence type="predicted"/>
<dbReference type="OMA" id="CPDEARE"/>
<feature type="compositionally biased region" description="Polar residues" evidence="3">
    <location>
        <begin position="751"/>
        <end position="764"/>
    </location>
</feature>
<dbReference type="PANTHER" id="PTHR46116:SF21">
    <property type="entry name" value="UBIQUITIN-CONJUGATING ENZYME E2 23-RELATED"/>
    <property type="match status" value="1"/>
</dbReference>
<keyword evidence="1" id="KW-0808">Transferase</keyword>
<dbReference type="Pfam" id="PF23048">
    <property type="entry name" value="SH3-A_UBE2O"/>
    <property type="match status" value="1"/>
</dbReference>
<dbReference type="GO" id="GO:0061631">
    <property type="term" value="F:ubiquitin conjugating enzyme activity"/>
    <property type="evidence" value="ECO:0007669"/>
    <property type="project" value="TreeGrafter"/>
</dbReference>
<dbReference type="AlphaFoldDB" id="A0A103XC91"/>
<dbReference type="InterPro" id="IPR057734">
    <property type="entry name" value="UBE2O-like_SH3-C"/>
</dbReference>
<dbReference type="Gene3D" id="3.10.110.10">
    <property type="entry name" value="Ubiquitin Conjugating Enzyme"/>
    <property type="match status" value="1"/>
</dbReference>
<dbReference type="PROSITE" id="PS50127">
    <property type="entry name" value="UBC_2"/>
    <property type="match status" value="1"/>
</dbReference>
<evidence type="ECO:0000256" key="1">
    <source>
        <dbReference type="ARBA" id="ARBA00022679"/>
    </source>
</evidence>
<evidence type="ECO:0000256" key="2">
    <source>
        <dbReference type="ARBA" id="ARBA00022786"/>
    </source>
</evidence>
<organism evidence="5 6">
    <name type="scientific">Cynara cardunculus var. scolymus</name>
    <name type="common">Globe artichoke</name>
    <name type="synonym">Cynara scolymus</name>
    <dbReference type="NCBI Taxonomy" id="59895"/>
    <lineage>
        <taxon>Eukaryota</taxon>
        <taxon>Viridiplantae</taxon>
        <taxon>Streptophyta</taxon>
        <taxon>Embryophyta</taxon>
        <taxon>Tracheophyta</taxon>
        <taxon>Spermatophyta</taxon>
        <taxon>Magnoliopsida</taxon>
        <taxon>eudicotyledons</taxon>
        <taxon>Gunneridae</taxon>
        <taxon>Pentapetalae</taxon>
        <taxon>asterids</taxon>
        <taxon>campanulids</taxon>
        <taxon>Asterales</taxon>
        <taxon>Asteraceae</taxon>
        <taxon>Carduoideae</taxon>
        <taxon>Cardueae</taxon>
        <taxon>Carduinae</taxon>
        <taxon>Cynara</taxon>
    </lineage>
</organism>
<evidence type="ECO:0000313" key="5">
    <source>
        <dbReference type="EMBL" id="KVH88056.1"/>
    </source>
</evidence>
<feature type="region of interest" description="Disordered" evidence="3">
    <location>
        <begin position="750"/>
        <end position="806"/>
    </location>
</feature>
<feature type="region of interest" description="Disordered" evidence="3">
    <location>
        <begin position="360"/>
        <end position="387"/>
    </location>
</feature>
<feature type="compositionally biased region" description="Basic and acidic residues" evidence="3">
    <location>
        <begin position="795"/>
        <end position="806"/>
    </location>
</feature>
<dbReference type="InterPro" id="IPR057733">
    <property type="entry name" value="UBE2O-like_SH3-B"/>
</dbReference>
<protein>
    <submittedName>
        <fullName evidence="5">Ubiquitin-conjugating enzyme, E2</fullName>
    </submittedName>
</protein>
<dbReference type="Pfam" id="PF23043">
    <property type="entry name" value="SH3-B_UBE2O"/>
    <property type="match status" value="1"/>
</dbReference>
<keyword evidence="6" id="KW-1185">Reference proteome</keyword>
<gene>
    <name evidence="5" type="ORF">Ccrd_024556</name>
</gene>
<accession>A0A103XC91</accession>
<feature type="domain" description="UBC core" evidence="4">
    <location>
        <begin position="868"/>
        <end position="1015"/>
    </location>
</feature>
<name>A0A103XC91_CYNCS</name>
<dbReference type="SUPFAM" id="SSF54495">
    <property type="entry name" value="UBC-like"/>
    <property type="match status" value="1"/>
</dbReference>
<feature type="region of interest" description="Disordered" evidence="3">
    <location>
        <begin position="1"/>
        <end position="110"/>
    </location>
</feature>
<dbReference type="STRING" id="59895.A0A103XC91"/>
<dbReference type="InterPro" id="IPR000608">
    <property type="entry name" value="UBC"/>
</dbReference>
<evidence type="ECO:0000256" key="3">
    <source>
        <dbReference type="SAM" id="MobiDB-lite"/>
    </source>
</evidence>
<dbReference type="Pfam" id="PF23046">
    <property type="entry name" value="tSH3-B_UBE2O"/>
    <property type="match status" value="1"/>
</dbReference>
<feature type="compositionally biased region" description="Acidic residues" evidence="3">
    <location>
        <begin position="60"/>
        <end position="79"/>
    </location>
</feature>
<dbReference type="Proteomes" id="UP000243975">
    <property type="component" value="Unassembled WGS sequence"/>
</dbReference>
<comment type="caution">
    <text evidence="5">The sequence shown here is derived from an EMBL/GenBank/DDBJ whole genome shotgun (WGS) entry which is preliminary data.</text>
</comment>
<sequence length="1015" mass="111604">METKLHSDAHEDTEHYPNEGSNVKIDENGRRPGAISYIYRQDVVRSKSEGKTGIVTEVAGDSDSDSSSDDEDEENEDTELTSVNEDGTKDFHGNVTENTDNDDDESSPLPADHVRVLWMDESETTQSLNDVTVIDRGFLHGDYVASASDATGQVGVVVDVNIYVDLSTIDGSVVNNISSKDLRRVRDFQVGDYVVLGPWLGRIDDVLDNVTVMFDDGSVCRVMKADPLRLKPVGKNPLEDAHYPYYPGQRVKASSSSVFKNSRWLSGLWKASRLEGTVTNVTAGSAFVYWIASAGYGPDSSITPSEEQNPKNLKLLACFAHANWQLGDWCLLPSPKPSSMIPHGKTSSELELQDSIKAGLRTQEKSESDSEVVPGEESTRKSDPMDVYPNIAPAVDIGKNDHNPSIESSSCTSSLPALKGPAHENWPLHRKKVRKVLVKRDKRSRRKEEHFEKALQIINTKTRVDVAWQDGTIGRGLDSISLIPIENPGDHEFVSEQYVVEKPTDGNDDTSDISRVGVVKSVNAKERTACVRWLKSVAKAEDPKEFDKEEVVSVYELEGHQDYDYCYGDVVVRLPSTSVAPQTAADASNTENVAELTDGNKVKEDSTKHAGCGKSGDASSVEACTNFSDLSWVGNITGLRNGDIEVAWADGMISMVGPQAIYVVGRDDDDESVAGGSEVSDDAASWETVEDTEMENLHKALEDLRIQNGSDISLDAAEHTVENIQTNGALSIPLAALGFMTRLASGIFSRGQRNTDNSSINSGGDNEVLPRSDSWSENKDSIDVSSSRKSSCTDTLERPASDRGEQHAVEVPSLLDAPEELCNVNSGKVDDSPRFKVGNSSFKGFDIVKDPLDHYFLGGDRQNSTGRRWLKKVQQDWNILQNNLPDGIYVRVYENRMDLLRAVIVGAYGTPYQDGLFFFDFHLPPEYPDVPPDFEDLVKEHFKERGYYILKACDAYMKGYLIGSLAEDASICETSIANANSVGFKLMLAKIVPKLLSALNQVGANCHEFMHFEDS</sequence>
<dbReference type="InterPro" id="IPR057735">
    <property type="entry name" value="UBE2O-like_tSH3-B"/>
</dbReference>
<dbReference type="EMBL" id="LEKV01005599">
    <property type="protein sequence ID" value="KVH88056.1"/>
    <property type="molecule type" value="Genomic_DNA"/>
</dbReference>
<feature type="compositionally biased region" description="Basic and acidic residues" evidence="3">
    <location>
        <begin position="768"/>
        <end position="782"/>
    </location>
</feature>
<dbReference type="InterPro" id="IPR016135">
    <property type="entry name" value="UBQ-conjugating_enzyme/RWD"/>
</dbReference>
<dbReference type="Pfam" id="PF23044">
    <property type="entry name" value="SH3-C_UBE2O"/>
    <property type="match status" value="1"/>
</dbReference>
<feature type="compositionally biased region" description="Basic and acidic residues" evidence="3">
    <location>
        <begin position="1"/>
        <end position="17"/>
    </location>
</feature>
<dbReference type="Gramene" id="KVH88056">
    <property type="protein sequence ID" value="KVH88056"/>
    <property type="gene ID" value="Ccrd_024556"/>
</dbReference>
<dbReference type="InterPro" id="IPR057732">
    <property type="entry name" value="SH3-A_UBE2O"/>
</dbReference>
<dbReference type="PANTHER" id="PTHR46116">
    <property type="entry name" value="(E3-INDEPENDENT) E2 UBIQUITIN-CONJUGATING ENZYME"/>
    <property type="match status" value="1"/>
</dbReference>